<dbReference type="PROSITE" id="PS50191">
    <property type="entry name" value="CRAL_TRIO"/>
    <property type="match status" value="1"/>
</dbReference>
<feature type="domain" description="CRAL-TRIO" evidence="1">
    <location>
        <begin position="96"/>
        <end position="259"/>
    </location>
</feature>
<accession>E0VDE3</accession>
<dbReference type="VEuPathDB" id="VectorBase:PHUM112960"/>
<dbReference type="GO" id="GO:0016020">
    <property type="term" value="C:membrane"/>
    <property type="evidence" value="ECO:0007669"/>
    <property type="project" value="TreeGrafter"/>
</dbReference>
<dbReference type="OMA" id="QLGPAQW"/>
<dbReference type="Proteomes" id="UP000009046">
    <property type="component" value="Unassembled WGS sequence"/>
</dbReference>
<dbReference type="Gene3D" id="1.20.5.1200">
    <property type="entry name" value="Alpha-tocopherol transfer"/>
    <property type="match status" value="1"/>
</dbReference>
<dbReference type="CDD" id="cd00170">
    <property type="entry name" value="SEC14"/>
    <property type="match status" value="1"/>
</dbReference>
<sequence length="287" mass="33367">MSQVRLETEPLTPKLIEKARKELRETPEEKKKALETLRQLLKNEPDIYFSDREDILIKYLRPTKFYPDSALALMKRIAEFKEKHKNLLEGLMPADLERVMMEHDGVNVLINRDQDGRRIFVTNVGKKWDPSKVSNDQVFQLFYLIHLAAMMEPATQVNGVVVILDFDGLGLKQVAALTPTFSLRLLSFIQDAMPLRLKQVHIVKQPLLFNAVWKIFKPIIREKLNNRLYFHGNDMSSLHKYINPNCLPEEYEGSLPPTNYSSKDWYPILKSLDSVIEEQNTFGLVKK</sequence>
<dbReference type="Pfam" id="PF00650">
    <property type="entry name" value="CRAL_TRIO"/>
    <property type="match status" value="1"/>
</dbReference>
<dbReference type="PANTHER" id="PTHR10174:SF212">
    <property type="entry name" value="MIP26555P1"/>
    <property type="match status" value="1"/>
</dbReference>
<dbReference type="OrthoDB" id="75724at2759"/>
<reference evidence="2" key="1">
    <citation type="submission" date="2007-04" db="EMBL/GenBank/DDBJ databases">
        <title>Annotation of Pediculus humanus corporis strain USDA.</title>
        <authorList>
            <person name="Kirkness E."/>
            <person name="Hannick L."/>
            <person name="Hass B."/>
            <person name="Bruggner R."/>
            <person name="Lawson D."/>
            <person name="Bidwell S."/>
            <person name="Joardar V."/>
            <person name="Caler E."/>
            <person name="Walenz B."/>
            <person name="Inman J."/>
            <person name="Schobel S."/>
            <person name="Galinsky K."/>
            <person name="Amedeo P."/>
            <person name="Strausberg R."/>
        </authorList>
    </citation>
    <scope>NUCLEOTIDE SEQUENCE</scope>
    <source>
        <strain evidence="2">USDA</strain>
    </source>
</reference>
<dbReference type="AlphaFoldDB" id="E0VDE3"/>
<protein>
    <recommendedName>
        <fullName evidence="1">CRAL-TRIO domain-containing protein</fullName>
    </recommendedName>
</protein>
<reference evidence="2" key="2">
    <citation type="submission" date="2007-04" db="EMBL/GenBank/DDBJ databases">
        <title>The genome of the human body louse.</title>
        <authorList>
            <consortium name="The Human Body Louse Genome Consortium"/>
            <person name="Kirkness E."/>
            <person name="Walenz B."/>
            <person name="Hass B."/>
            <person name="Bruggner R."/>
            <person name="Strausberg R."/>
        </authorList>
    </citation>
    <scope>NUCLEOTIDE SEQUENCE</scope>
    <source>
        <strain evidence="2">USDA</strain>
    </source>
</reference>
<dbReference type="KEGG" id="phu:Phum_PHUM112960"/>
<evidence type="ECO:0000313" key="2">
    <source>
        <dbReference type="EMBL" id="EEB11399.1"/>
    </source>
</evidence>
<dbReference type="CTD" id="8238260"/>
<dbReference type="EMBL" id="DS235073">
    <property type="protein sequence ID" value="EEB11399.1"/>
    <property type="molecule type" value="Genomic_DNA"/>
</dbReference>
<dbReference type="SUPFAM" id="SSF52087">
    <property type="entry name" value="CRAL/TRIO domain"/>
    <property type="match status" value="1"/>
</dbReference>
<dbReference type="Gene3D" id="3.40.525.10">
    <property type="entry name" value="CRAL-TRIO lipid binding domain"/>
    <property type="match status" value="1"/>
</dbReference>
<dbReference type="SUPFAM" id="SSF46938">
    <property type="entry name" value="CRAL/TRIO N-terminal domain"/>
    <property type="match status" value="1"/>
</dbReference>
<dbReference type="InterPro" id="IPR036865">
    <property type="entry name" value="CRAL-TRIO_dom_sf"/>
</dbReference>
<dbReference type="GeneID" id="8238260"/>
<dbReference type="PRINTS" id="PR00180">
    <property type="entry name" value="CRETINALDHBP"/>
</dbReference>
<dbReference type="InterPro" id="IPR036273">
    <property type="entry name" value="CRAL/TRIO_N_dom_sf"/>
</dbReference>
<evidence type="ECO:0000313" key="3">
    <source>
        <dbReference type="EnsemblMetazoa" id="PHUM112960-PA"/>
    </source>
</evidence>
<keyword evidence="4" id="KW-1185">Reference proteome</keyword>
<dbReference type="PANTHER" id="PTHR10174">
    <property type="entry name" value="ALPHA-TOCOPHEROL TRANSFER PROTEIN-RELATED"/>
    <property type="match status" value="1"/>
</dbReference>
<name>E0VDE3_PEDHC</name>
<reference evidence="3" key="3">
    <citation type="submission" date="2021-02" db="UniProtKB">
        <authorList>
            <consortium name="EnsemblMetazoa"/>
        </authorList>
    </citation>
    <scope>IDENTIFICATION</scope>
    <source>
        <strain evidence="3">USDA</strain>
    </source>
</reference>
<dbReference type="EMBL" id="AAZO01001337">
    <property type="status" value="NOT_ANNOTATED_CDS"/>
    <property type="molecule type" value="Genomic_DNA"/>
</dbReference>
<proteinExistence type="predicted"/>
<dbReference type="EnsemblMetazoa" id="PHUM112960-RA">
    <property type="protein sequence ID" value="PHUM112960-PA"/>
    <property type="gene ID" value="PHUM112960"/>
</dbReference>
<dbReference type="Gene3D" id="1.10.8.20">
    <property type="entry name" value="N-terminal domain of phosphatidylinositol transfer protein sec14p"/>
    <property type="match status" value="1"/>
</dbReference>
<dbReference type="eggNOG" id="KOG1471">
    <property type="taxonomic scope" value="Eukaryota"/>
</dbReference>
<dbReference type="RefSeq" id="XP_002424137.1">
    <property type="nucleotide sequence ID" value="XM_002424092.1"/>
</dbReference>
<evidence type="ECO:0000313" key="4">
    <source>
        <dbReference type="Proteomes" id="UP000009046"/>
    </source>
</evidence>
<dbReference type="HOGENOM" id="CLU_046597_1_1_1"/>
<dbReference type="FunCoup" id="E0VDE3">
    <property type="interactions" value="365"/>
</dbReference>
<dbReference type="GO" id="GO:1902936">
    <property type="term" value="F:phosphatidylinositol bisphosphate binding"/>
    <property type="evidence" value="ECO:0007669"/>
    <property type="project" value="TreeGrafter"/>
</dbReference>
<organism>
    <name type="scientific">Pediculus humanus subsp. corporis</name>
    <name type="common">Body louse</name>
    <dbReference type="NCBI Taxonomy" id="121224"/>
    <lineage>
        <taxon>Eukaryota</taxon>
        <taxon>Metazoa</taxon>
        <taxon>Ecdysozoa</taxon>
        <taxon>Arthropoda</taxon>
        <taxon>Hexapoda</taxon>
        <taxon>Insecta</taxon>
        <taxon>Pterygota</taxon>
        <taxon>Neoptera</taxon>
        <taxon>Paraneoptera</taxon>
        <taxon>Psocodea</taxon>
        <taxon>Troctomorpha</taxon>
        <taxon>Phthiraptera</taxon>
        <taxon>Anoplura</taxon>
        <taxon>Pediculidae</taxon>
        <taxon>Pediculus</taxon>
    </lineage>
</organism>
<dbReference type="SMART" id="SM00516">
    <property type="entry name" value="SEC14"/>
    <property type="match status" value="1"/>
</dbReference>
<gene>
    <name evidence="3" type="primary">8238260</name>
    <name evidence="2" type="ORF">Phum_PHUM112960</name>
</gene>
<dbReference type="InterPro" id="IPR001251">
    <property type="entry name" value="CRAL-TRIO_dom"/>
</dbReference>
<evidence type="ECO:0000259" key="1">
    <source>
        <dbReference type="PROSITE" id="PS50191"/>
    </source>
</evidence>
<dbReference type="InParanoid" id="E0VDE3"/>